<dbReference type="RefSeq" id="WP_037284405.1">
    <property type="nucleotide sequence ID" value="NZ_JEOB01000001.1"/>
</dbReference>
<sequence length="172" mass="18104">MTFTNMTVPLIITFILLFGMFRRADLTGEFTAGASEGLKTAAELIPILVLVMTAVGMFGASGASAHLAGVISPLAKKLGFPQECIELALIRPVSGSGAIASLDELYTRISPDSFAGRTAAVLMSSTETTFYTIAVYSAAMTKKLGSRVFIAAAAADITGFILSPLMVRLFIR</sequence>
<dbReference type="PANTHER" id="PTHR35793">
    <property type="entry name" value="INNER MEMBRANE PROTEIN YJIG"/>
    <property type="match status" value="1"/>
</dbReference>
<evidence type="ECO:0000259" key="2">
    <source>
        <dbReference type="Pfam" id="PF07670"/>
    </source>
</evidence>
<dbReference type="AlphaFoldDB" id="A0A011W148"/>
<keyword evidence="1" id="KW-0472">Membrane</keyword>
<name>A0A011W148_RUMAL</name>
<keyword evidence="1" id="KW-1133">Transmembrane helix</keyword>
<dbReference type="PANTHER" id="PTHR35793:SF2">
    <property type="entry name" value="INNER MEMBRANE PROTEIN YJIG"/>
    <property type="match status" value="1"/>
</dbReference>
<dbReference type="GO" id="GO:0005886">
    <property type="term" value="C:plasma membrane"/>
    <property type="evidence" value="ECO:0007669"/>
    <property type="project" value="TreeGrafter"/>
</dbReference>
<dbReference type="InterPro" id="IPR052549">
    <property type="entry name" value="SpmB"/>
</dbReference>
<evidence type="ECO:0000313" key="4">
    <source>
        <dbReference type="Proteomes" id="UP000021369"/>
    </source>
</evidence>
<keyword evidence="4" id="KW-1185">Reference proteome</keyword>
<feature type="domain" description="Nucleoside transporter/FeoB GTPase Gate" evidence="2">
    <location>
        <begin position="43"/>
        <end position="139"/>
    </location>
</feature>
<feature type="transmembrane region" description="Helical" evidence="1">
    <location>
        <begin position="47"/>
        <end position="71"/>
    </location>
</feature>
<reference evidence="3 4" key="1">
    <citation type="submission" date="2013-06" db="EMBL/GenBank/DDBJ databases">
        <title>Rumen cellulosomics: divergent fiber-degrading strategies revealed by comparative genome-wide analysis of six Ruminococcal strains.</title>
        <authorList>
            <person name="Dassa B."/>
            <person name="Borovok I."/>
            <person name="Lamed R."/>
            <person name="Flint H."/>
            <person name="Yeoman C.J."/>
            <person name="White B."/>
            <person name="Bayer E.A."/>
        </authorList>
    </citation>
    <scope>NUCLEOTIDE SEQUENCE [LARGE SCALE GENOMIC DNA]</scope>
    <source>
        <strain evidence="3 4">SY3</strain>
    </source>
</reference>
<dbReference type="PATRIC" id="fig|1341156.4.peg.773"/>
<accession>A0A011W148</accession>
<proteinExistence type="predicted"/>
<dbReference type="OrthoDB" id="9805623at2"/>
<dbReference type="Proteomes" id="UP000021369">
    <property type="component" value="Unassembled WGS sequence"/>
</dbReference>
<dbReference type="EMBL" id="JEOB01000001">
    <property type="protein sequence ID" value="EXM40513.1"/>
    <property type="molecule type" value="Genomic_DNA"/>
</dbReference>
<dbReference type="Pfam" id="PF07670">
    <property type="entry name" value="Gate"/>
    <property type="match status" value="1"/>
</dbReference>
<feature type="transmembrane region" description="Helical" evidence="1">
    <location>
        <begin position="148"/>
        <end position="171"/>
    </location>
</feature>
<gene>
    <name evidence="3" type="ORF">RASY3_01220</name>
</gene>
<comment type="caution">
    <text evidence="3">The sequence shown here is derived from an EMBL/GenBank/DDBJ whole genome shotgun (WGS) entry which is preliminary data.</text>
</comment>
<evidence type="ECO:0000256" key="1">
    <source>
        <dbReference type="SAM" id="Phobius"/>
    </source>
</evidence>
<evidence type="ECO:0000313" key="3">
    <source>
        <dbReference type="EMBL" id="EXM40513.1"/>
    </source>
</evidence>
<organism evidence="3 4">
    <name type="scientific">Ruminococcus albus SY3</name>
    <dbReference type="NCBI Taxonomy" id="1341156"/>
    <lineage>
        <taxon>Bacteria</taxon>
        <taxon>Bacillati</taxon>
        <taxon>Bacillota</taxon>
        <taxon>Clostridia</taxon>
        <taxon>Eubacteriales</taxon>
        <taxon>Oscillospiraceae</taxon>
        <taxon>Ruminococcus</taxon>
    </lineage>
</organism>
<dbReference type="InterPro" id="IPR011642">
    <property type="entry name" value="Gate_dom"/>
</dbReference>
<keyword evidence="1" id="KW-0812">Transmembrane</keyword>
<protein>
    <submittedName>
        <fullName evidence="3">Spore maturation protein</fullName>
    </submittedName>
</protein>